<keyword evidence="2" id="KW-0418">Kinase</keyword>
<dbReference type="SUPFAM" id="SSF52540">
    <property type="entry name" value="P-loop containing nucleoside triphosphate hydrolases"/>
    <property type="match status" value="1"/>
</dbReference>
<keyword evidence="2" id="KW-0808">Transferase</keyword>
<comment type="caution">
    <text evidence="2">The sequence shown here is derived from an EMBL/GenBank/DDBJ whole genome shotgun (WGS) entry which is preliminary data.</text>
</comment>
<evidence type="ECO:0000313" key="2">
    <source>
        <dbReference type="EMBL" id="HHM44618.1"/>
    </source>
</evidence>
<feature type="compositionally biased region" description="Low complexity" evidence="1">
    <location>
        <begin position="211"/>
        <end position="220"/>
    </location>
</feature>
<dbReference type="Pfam" id="PF13189">
    <property type="entry name" value="Cytidylate_kin2"/>
    <property type="match status" value="1"/>
</dbReference>
<dbReference type="GO" id="GO:0016301">
    <property type="term" value="F:kinase activity"/>
    <property type="evidence" value="ECO:0007669"/>
    <property type="project" value="UniProtKB-KW"/>
</dbReference>
<dbReference type="EMBL" id="DRXH01000169">
    <property type="protein sequence ID" value="HHM44618.1"/>
    <property type="molecule type" value="Genomic_DNA"/>
</dbReference>
<feature type="region of interest" description="Disordered" evidence="1">
    <location>
        <begin position="201"/>
        <end position="226"/>
    </location>
</feature>
<name>A0A7J3VUI0_CALS0</name>
<evidence type="ECO:0000256" key="1">
    <source>
        <dbReference type="SAM" id="MobiDB-lite"/>
    </source>
</evidence>
<dbReference type="InterPro" id="IPR027417">
    <property type="entry name" value="P-loop_NTPase"/>
</dbReference>
<sequence>MKQLGVLSIAVKRFVCLSGFSSVGKSTVGRMLAERMGLRYVSGGDALKEVAKMHGFRPTGPGWWETPRGVEFLKLRSKDPSFDKKVDRMLLRMCRAGGVVVDSWVMPWLYKGRSFNVWLTADRKMRAVRMAERSGISKAKALRLLAERDLNSARIYRRLYGIRMGKDLEPFHLVVDTTRLEPKKVVEIIETVARHYFRVSTRRRRPSANGSSRKTSTTSRRAWRPS</sequence>
<dbReference type="AlphaFoldDB" id="A0A7J3VUI0"/>
<gene>
    <name evidence="2" type="ORF">ENM31_04915</name>
</gene>
<reference evidence="2" key="1">
    <citation type="journal article" date="2020" name="mSystems">
        <title>Genome- and Community-Level Interaction Insights into Carbon Utilization and Element Cycling Functions of Hydrothermarchaeota in Hydrothermal Sediment.</title>
        <authorList>
            <person name="Zhou Z."/>
            <person name="Liu Y."/>
            <person name="Xu W."/>
            <person name="Pan J."/>
            <person name="Luo Z.H."/>
            <person name="Li M."/>
        </authorList>
    </citation>
    <scope>NUCLEOTIDE SEQUENCE [LARGE SCALE GENOMIC DNA]</scope>
    <source>
        <strain evidence="2">SpSt-1074</strain>
    </source>
</reference>
<accession>A0A7J3VUI0</accession>
<organism evidence="2">
    <name type="scientific">Caldiarchaeum subterraneum</name>
    <dbReference type="NCBI Taxonomy" id="311458"/>
    <lineage>
        <taxon>Archaea</taxon>
        <taxon>Nitrososphaerota</taxon>
        <taxon>Candidatus Caldarchaeales</taxon>
        <taxon>Candidatus Caldarchaeaceae</taxon>
        <taxon>Candidatus Caldarchaeum</taxon>
    </lineage>
</organism>
<dbReference type="Gene3D" id="3.40.50.300">
    <property type="entry name" value="P-loop containing nucleotide triphosphate hydrolases"/>
    <property type="match status" value="1"/>
</dbReference>
<proteinExistence type="predicted"/>
<protein>
    <submittedName>
        <fullName evidence="2">Cytidylate kinase</fullName>
    </submittedName>
</protein>